<comment type="subcellular location">
    <subcellularLocation>
        <location evidence="1">Secreted</location>
    </subcellularLocation>
</comment>
<evidence type="ECO:0000256" key="5">
    <source>
        <dbReference type="SAM" id="MobiDB-lite"/>
    </source>
</evidence>
<evidence type="ECO:0000256" key="2">
    <source>
        <dbReference type="ARBA" id="ARBA00022525"/>
    </source>
</evidence>
<dbReference type="InterPro" id="IPR028974">
    <property type="entry name" value="TSP_type-3_rpt"/>
</dbReference>
<dbReference type="InterPro" id="IPR059100">
    <property type="entry name" value="TSP3_bac"/>
</dbReference>
<evidence type="ECO:0000256" key="1">
    <source>
        <dbReference type="ARBA" id="ARBA00004613"/>
    </source>
</evidence>
<evidence type="ECO:0000256" key="3">
    <source>
        <dbReference type="ARBA" id="ARBA00022729"/>
    </source>
</evidence>
<feature type="compositionally biased region" description="Basic and acidic residues" evidence="5">
    <location>
        <begin position="952"/>
        <end position="963"/>
    </location>
</feature>
<dbReference type="EMBL" id="AP024488">
    <property type="protein sequence ID" value="BCS96955.1"/>
    <property type="molecule type" value="Genomic_DNA"/>
</dbReference>
<protein>
    <recommendedName>
        <fullName evidence="8">Bacterial repeat domain-containing protein</fullName>
    </recommendedName>
</protein>
<keyword evidence="3" id="KW-0732">Signal</keyword>
<keyword evidence="4" id="KW-0106">Calcium</keyword>
<accession>A0ABN6F5V8</accession>
<dbReference type="SUPFAM" id="SSF103647">
    <property type="entry name" value="TSP type-3 repeat"/>
    <property type="match status" value="1"/>
</dbReference>
<name>A0ABN6F5V8_9BACT</name>
<sequence>MVTGVNFGATAGEANDIDVSLLSLTGGGGATYTLTDSADVELTSLTEFTVALSSTDALYVRGLLHRNGNESGYRTTYNLAAADNWMRCADSGEDISDPADNGITVSNYTPPSITSATFDYSTGVLVVTGVNFGARAGVANDIDVSLLTLTGEGRGAYTLTDSADVDVTSATTFAVVLSSRDTLCVRGLLNKDGIASGSGITYNLAAADNWLTACDSADDISDSVGNGITVSNCIIPTITSATYDANTGVLTVTGTSFARYSGAANDVDVSLLTVTGEGGATYTLSDSSDVEFFSGTSFYVVLSSTDQLHVRGLLNTNGTTSGSGTAYNLIAADNWMRGADANQDIADTAGNGITVSNYSAPMITSATFDHSSGSLVVTGSHFSARAGVANDIDVSLLTVAGGDGGATYTLTDSADVEVSSGTTFFVVLSTTDKLHARGLLNKGGTASGSGTTYNLAAADNWMRGADPDEDISDLTGNGITVSNCVAPTISSATYDADTGQLTVTGMNFFKMPGAANDIDVSLLTVTGEGGTYTLTSHSDVEITSATSFRIILSGADKTNVDALLDQLGTTSTGGTTYSITVADNWLSAADAATDITDAGLNAITVVLVPKITSATYDASMGILVVTGTNIQANGGGSDIDVSNFTVTGEGGATYTLTNTNDVDRTNRSQFTLVLSSTDRAALGTIFNKNGTSSTSGTPYNLAAADCWNSNFTYGNAEDLTGNGITVANVQIPRVTSATYNGDTGTLVVTGAYFTSFVGAANDIDAAKLSITGKRGATHTLSGTSDVDITSSTQFTLSLGSADKAALKGIVNSNGTTSLDGTTYLLSAAEDWARGADEDLDIADTSGNGITALNIESPFTLNVAVTGDGRGTVTSNPAGIRCPTACADAFVGNSSVTLIPSAMDSYSEFAEWSGGGCSGNGPCTLTLVADTTVTASFRLKDSDGDGVPDQNDEFPHDPSETGDHDNDDIGNNADPDDDNDGMSDAWEAKFGLDPLSDDADLDSDGDGLTNFQEYKKGSDPMALTPGPGKAMLISPEDSSGEQAVNLILVAGYAAGGTDSDHAKTRWQVAEDAAFKTEVFHTVSDTNKTRLTLPQYTLKAERTYHWRVRYIDDSNTVWPWSETRAFSTGAGEKVDADGNGIPDEDQVPEGTEVDFDGDGVNDAGNKNLHIMKAVSQNGWMGLEATDQSVSVEALSSTDMADIPDTVNRPLECPLGLYSYRLGVPAPGSTINVTVRFTEPIPEGARWYKYDSVSGWADFSDNAIINADRRSAILTLTDGGDGDADGVANGVIVDPSGPAMAASEGGGGGGCFIGSVR</sequence>
<organism evidence="6 7">
    <name type="scientific">Desulfoluna limicola</name>
    <dbReference type="NCBI Taxonomy" id="2810562"/>
    <lineage>
        <taxon>Bacteria</taxon>
        <taxon>Pseudomonadati</taxon>
        <taxon>Thermodesulfobacteriota</taxon>
        <taxon>Desulfobacteria</taxon>
        <taxon>Desulfobacterales</taxon>
        <taxon>Desulfolunaceae</taxon>
        <taxon>Desulfoluna</taxon>
    </lineage>
</organism>
<feature type="region of interest" description="Disordered" evidence="5">
    <location>
        <begin position="938"/>
        <end position="1022"/>
    </location>
</feature>
<dbReference type="InterPro" id="IPR053784">
    <property type="entry name" value="Choice_anch_U_dom"/>
</dbReference>
<dbReference type="NCBIfam" id="NF041766">
    <property type="entry name" value="choice_anch_U"/>
    <property type="match status" value="1"/>
</dbReference>
<evidence type="ECO:0000313" key="7">
    <source>
        <dbReference type="Proteomes" id="UP001320148"/>
    </source>
</evidence>
<proteinExistence type="predicted"/>
<gene>
    <name evidence="6" type="ORF">DSLASN_25870</name>
</gene>
<dbReference type="Gene3D" id="2.60.40.10">
    <property type="entry name" value="Immunoglobulins"/>
    <property type="match status" value="1"/>
</dbReference>
<evidence type="ECO:0000256" key="4">
    <source>
        <dbReference type="ARBA" id="ARBA00022837"/>
    </source>
</evidence>
<dbReference type="Pfam" id="PF18884">
    <property type="entry name" value="TSP3_bac"/>
    <property type="match status" value="2"/>
</dbReference>
<evidence type="ECO:0000313" key="6">
    <source>
        <dbReference type="EMBL" id="BCS96955.1"/>
    </source>
</evidence>
<feature type="compositionally biased region" description="Acidic residues" evidence="5">
    <location>
        <begin position="994"/>
        <end position="1004"/>
    </location>
</feature>
<dbReference type="InterPro" id="IPR013783">
    <property type="entry name" value="Ig-like_fold"/>
</dbReference>
<keyword evidence="7" id="KW-1185">Reference proteome</keyword>
<reference evidence="6 7" key="1">
    <citation type="submission" date="2021-02" db="EMBL/GenBank/DDBJ databases">
        <title>Complete genome of Desulfoluna sp. strain ASN36.</title>
        <authorList>
            <person name="Takahashi A."/>
            <person name="Kojima H."/>
            <person name="Fukui M."/>
        </authorList>
    </citation>
    <scope>NUCLEOTIDE SEQUENCE [LARGE SCALE GENOMIC DNA]</scope>
    <source>
        <strain evidence="6 7">ASN36</strain>
    </source>
</reference>
<keyword evidence="2" id="KW-0964">Secreted</keyword>
<evidence type="ECO:0008006" key="8">
    <source>
        <dbReference type="Google" id="ProtNLM"/>
    </source>
</evidence>
<dbReference type="Gene3D" id="4.10.1080.10">
    <property type="entry name" value="TSP type-3 repeat"/>
    <property type="match status" value="1"/>
</dbReference>
<dbReference type="Proteomes" id="UP001320148">
    <property type="component" value="Chromosome"/>
</dbReference>